<dbReference type="InterPro" id="IPR016024">
    <property type="entry name" value="ARM-type_fold"/>
</dbReference>
<name>A0A5J4KKW2_9CHLR</name>
<evidence type="ECO:0000313" key="1">
    <source>
        <dbReference type="EMBL" id="GER86841.1"/>
    </source>
</evidence>
<dbReference type="EMBL" id="BKZW01000001">
    <property type="protein sequence ID" value="GER86841.1"/>
    <property type="molecule type" value="Genomic_DNA"/>
</dbReference>
<protein>
    <recommendedName>
        <fullName evidence="3">HEAT repeat domain-containing protein</fullName>
    </recommendedName>
</protein>
<evidence type="ECO:0000313" key="2">
    <source>
        <dbReference type="Proteomes" id="UP000326912"/>
    </source>
</evidence>
<dbReference type="Proteomes" id="UP000326912">
    <property type="component" value="Unassembled WGS sequence"/>
</dbReference>
<organism evidence="1 2">
    <name type="scientific">Dictyobacter vulcani</name>
    <dbReference type="NCBI Taxonomy" id="2607529"/>
    <lineage>
        <taxon>Bacteria</taxon>
        <taxon>Bacillati</taxon>
        <taxon>Chloroflexota</taxon>
        <taxon>Ktedonobacteria</taxon>
        <taxon>Ktedonobacterales</taxon>
        <taxon>Dictyobacteraceae</taxon>
        <taxon>Dictyobacter</taxon>
    </lineage>
</organism>
<dbReference type="AlphaFoldDB" id="A0A5J4KKW2"/>
<proteinExistence type="predicted"/>
<gene>
    <name evidence="1" type="ORF">KDW_10030</name>
</gene>
<dbReference type="RefSeq" id="WP_151754912.1">
    <property type="nucleotide sequence ID" value="NZ_BKZW01000001.1"/>
</dbReference>
<comment type="caution">
    <text evidence="1">The sequence shown here is derived from an EMBL/GenBank/DDBJ whole genome shotgun (WGS) entry which is preliminary data.</text>
</comment>
<accession>A0A5J4KKW2</accession>
<reference evidence="1 2" key="1">
    <citation type="submission" date="2019-10" db="EMBL/GenBank/DDBJ databases">
        <title>Dictyobacter vulcani sp. nov., within the class Ktedonobacteria, isolated from soil of volcanic Mt. Zao.</title>
        <authorList>
            <person name="Zheng Y."/>
            <person name="Wang C.M."/>
            <person name="Sakai Y."/>
            <person name="Abe K."/>
            <person name="Yokota A."/>
            <person name="Yabe S."/>
        </authorList>
    </citation>
    <scope>NUCLEOTIDE SEQUENCE [LARGE SCALE GENOMIC DNA]</scope>
    <source>
        <strain evidence="1 2">W12</strain>
    </source>
</reference>
<evidence type="ECO:0008006" key="3">
    <source>
        <dbReference type="Google" id="ProtNLM"/>
    </source>
</evidence>
<keyword evidence="2" id="KW-1185">Reference proteome</keyword>
<dbReference type="SUPFAM" id="SSF48371">
    <property type="entry name" value="ARM repeat"/>
    <property type="match status" value="1"/>
</dbReference>
<sequence>MEKWDARPLQSTSGMQAYDWNVLELESRQNLHSKIRELIDLTIHSSLSSREIQKRLHLCQAEFGKLFAFQLVRSLQRTDVDEREAVVWLLTQLQDQYTVPLLQKLSQQPHQSRAVRLSAALALAGLGETREMQTTPPPRLYAIS</sequence>
<dbReference type="InterPro" id="IPR011989">
    <property type="entry name" value="ARM-like"/>
</dbReference>
<dbReference type="Gene3D" id="1.25.10.10">
    <property type="entry name" value="Leucine-rich Repeat Variant"/>
    <property type="match status" value="1"/>
</dbReference>